<evidence type="ECO:0000313" key="3">
    <source>
        <dbReference type="Proteomes" id="UP001189429"/>
    </source>
</evidence>
<organism evidence="2 3">
    <name type="scientific">Prorocentrum cordatum</name>
    <dbReference type="NCBI Taxonomy" id="2364126"/>
    <lineage>
        <taxon>Eukaryota</taxon>
        <taxon>Sar</taxon>
        <taxon>Alveolata</taxon>
        <taxon>Dinophyceae</taxon>
        <taxon>Prorocentrales</taxon>
        <taxon>Prorocentraceae</taxon>
        <taxon>Prorocentrum</taxon>
    </lineage>
</organism>
<feature type="compositionally biased region" description="Basic and acidic residues" evidence="1">
    <location>
        <begin position="658"/>
        <end position="668"/>
    </location>
</feature>
<feature type="non-terminal residue" evidence="2">
    <location>
        <position position="793"/>
    </location>
</feature>
<feature type="region of interest" description="Disordered" evidence="1">
    <location>
        <begin position="755"/>
        <end position="793"/>
    </location>
</feature>
<dbReference type="EMBL" id="CAUYUJ010015822">
    <property type="protein sequence ID" value="CAK0858496.1"/>
    <property type="molecule type" value="Genomic_DNA"/>
</dbReference>
<feature type="non-terminal residue" evidence="2">
    <location>
        <position position="1"/>
    </location>
</feature>
<feature type="compositionally biased region" description="Basic and acidic residues" evidence="1">
    <location>
        <begin position="763"/>
        <end position="772"/>
    </location>
</feature>
<evidence type="ECO:0008006" key="4">
    <source>
        <dbReference type="Google" id="ProtNLM"/>
    </source>
</evidence>
<proteinExistence type="predicted"/>
<gene>
    <name evidence="2" type="ORF">PCOR1329_LOCUS48225</name>
</gene>
<keyword evidence="3" id="KW-1185">Reference proteome</keyword>
<name>A0ABN9UHS1_9DINO</name>
<comment type="caution">
    <text evidence="2">The sequence shown here is derived from an EMBL/GenBank/DDBJ whole genome shotgun (WGS) entry which is preliminary data.</text>
</comment>
<dbReference type="Proteomes" id="UP001189429">
    <property type="component" value="Unassembled WGS sequence"/>
</dbReference>
<sequence length="793" mass="83507">VQLESVAVQLRLVLMLQDSHCCCWGGSLVGRGAVGAGGGAVGVGRVLQESVVVQQGLVLKLLESLWCCWSQSLVHPSFQGRYLRQLAPQPPMTPLVDMSALARLGWLRPASWRRSLYLRKISTVPGRQCRRACGTLGGCHSNICKPNSTSKLTECVSKSTVQYLRCTSWLPIVCVATPIPRSRCSRDRKIPPMLSSSKHEGFVMMSNCSTPSSMATLVISFRLLTWFVIVSLRCWSDIRTAGVGQVASGVGCSAAKVDRCAAAWSLASVAGWSWCCWLVALVVLESVAGWSWSCCRGAAGAGLSLLVSAEVLQESVVVLLELAAALLESVVALLGGRWGRSQVGRGAAGCSLWRRWGRSQVDRGAAGCSPWRRCDRSLVDRGAAGVGRNAAGVGLVLLVSAQVLLELAVVLLELLVVPLTLVVILQVSHGSGKPPAGPAVGLPWGSRGAPECLVLLGLAVVLMGLMLMLPQSPWRAPAPAPPPRAEASTSPTEILAPEEQASAQPPRMGPASKAPAPPPPEVPGSDAGDLSTEAADELAALRKRSLEGAIVEQDRHRMEELMAQRSAARAAERLRRATEAVGIQFKDLFMAAVQQLVELILSDKSAIVGNSPPLALLILNDLGVACFKLKLSRAARDLACARGSRVRHGAMATTLSHSPEREPSEHEPSLPSADSAGNERASARAWPASTWSIAGPIPEQTASGEAESTRKNADDATVEPGTKTSRSGEMASSGALLAVLRRRARHSMGMAAVEGLVGAEGPADERGGKRSPEACPTGDPDRGPAPASLAAVR</sequence>
<reference evidence="2" key="1">
    <citation type="submission" date="2023-10" db="EMBL/GenBank/DDBJ databases">
        <authorList>
            <person name="Chen Y."/>
            <person name="Shah S."/>
            <person name="Dougan E. K."/>
            <person name="Thang M."/>
            <person name="Chan C."/>
        </authorList>
    </citation>
    <scope>NUCLEOTIDE SEQUENCE [LARGE SCALE GENOMIC DNA]</scope>
</reference>
<accession>A0ABN9UHS1</accession>
<evidence type="ECO:0000313" key="2">
    <source>
        <dbReference type="EMBL" id="CAK0858496.1"/>
    </source>
</evidence>
<evidence type="ECO:0000256" key="1">
    <source>
        <dbReference type="SAM" id="MobiDB-lite"/>
    </source>
</evidence>
<feature type="region of interest" description="Disordered" evidence="1">
    <location>
        <begin position="653"/>
        <end position="731"/>
    </location>
</feature>
<feature type="region of interest" description="Disordered" evidence="1">
    <location>
        <begin position="498"/>
        <end position="531"/>
    </location>
</feature>
<protein>
    <recommendedName>
        <fullName evidence="4">Protein RFT1 homolog</fullName>
    </recommendedName>
</protein>